<dbReference type="InterPro" id="IPR003822">
    <property type="entry name" value="PAH"/>
</dbReference>
<evidence type="ECO:0000256" key="4">
    <source>
        <dbReference type="ARBA" id="ARBA00023242"/>
    </source>
</evidence>
<dbReference type="SUPFAM" id="SSF69500">
    <property type="entry name" value="DTD-like"/>
    <property type="match status" value="1"/>
</dbReference>
<dbReference type="NCBIfam" id="TIGR00256">
    <property type="entry name" value="D-aminoacyl-tRNA deacylase"/>
    <property type="match status" value="1"/>
</dbReference>
<evidence type="ECO:0000256" key="3">
    <source>
        <dbReference type="ARBA" id="ARBA00013056"/>
    </source>
</evidence>
<evidence type="ECO:0000256" key="8">
    <source>
        <dbReference type="RuleBase" id="RU003470"/>
    </source>
</evidence>
<dbReference type="PANTHER" id="PTHR10472:SF5">
    <property type="entry name" value="D-AMINOACYL-TRNA DEACYLASE 1"/>
    <property type="match status" value="1"/>
</dbReference>
<dbReference type="Proteomes" id="UP000230750">
    <property type="component" value="Unassembled WGS sequence"/>
</dbReference>
<dbReference type="PROSITE" id="PS51477">
    <property type="entry name" value="PAH"/>
    <property type="match status" value="1"/>
</dbReference>
<evidence type="ECO:0000313" key="9">
    <source>
        <dbReference type="EMBL" id="PIK62694.1"/>
    </source>
</evidence>
<organism evidence="9 10">
    <name type="scientific">Stichopus japonicus</name>
    <name type="common">Sea cucumber</name>
    <dbReference type="NCBI Taxonomy" id="307972"/>
    <lineage>
        <taxon>Eukaryota</taxon>
        <taxon>Metazoa</taxon>
        <taxon>Echinodermata</taxon>
        <taxon>Eleutherozoa</taxon>
        <taxon>Echinozoa</taxon>
        <taxon>Holothuroidea</taxon>
        <taxon>Aspidochirotacea</taxon>
        <taxon>Aspidochirotida</taxon>
        <taxon>Stichopodidae</taxon>
        <taxon>Apostichopus</taxon>
    </lineage>
</organism>
<dbReference type="GO" id="GO:0006355">
    <property type="term" value="P:regulation of DNA-templated transcription"/>
    <property type="evidence" value="ECO:0007669"/>
    <property type="project" value="InterPro"/>
</dbReference>
<dbReference type="Gene3D" id="1.20.1160.11">
    <property type="entry name" value="Paired amphipathic helix"/>
    <property type="match status" value="1"/>
</dbReference>
<dbReference type="GO" id="GO:0106026">
    <property type="term" value="F:Gly-tRNA(Ala) deacylase activity"/>
    <property type="evidence" value="ECO:0007669"/>
    <property type="project" value="RHEA"/>
</dbReference>
<proteinExistence type="inferred from homology"/>
<dbReference type="InterPro" id="IPR003732">
    <property type="entry name" value="Daa-tRNA_deacyls_DTD"/>
</dbReference>
<evidence type="ECO:0000256" key="1">
    <source>
        <dbReference type="ARBA" id="ARBA00004123"/>
    </source>
</evidence>
<comment type="caution">
    <text evidence="9">The sequence shown here is derived from an EMBL/GenBank/DDBJ whole genome shotgun (WGS) entry which is preliminary data.</text>
</comment>
<keyword evidence="8" id="KW-0378">Hydrolase</keyword>
<dbReference type="EMBL" id="MRZV01000007">
    <property type="protein sequence ID" value="PIK62694.1"/>
    <property type="molecule type" value="Genomic_DNA"/>
</dbReference>
<evidence type="ECO:0000313" key="10">
    <source>
        <dbReference type="Proteomes" id="UP000230750"/>
    </source>
</evidence>
<dbReference type="STRING" id="307972.A0A2G8LR42"/>
<keyword evidence="8" id="KW-0963">Cytoplasm</keyword>
<dbReference type="InterPro" id="IPR023509">
    <property type="entry name" value="DTD-like_sf"/>
</dbReference>
<dbReference type="GO" id="GO:0051500">
    <property type="term" value="F:D-tyrosyl-tRNA(Tyr) deacylase activity"/>
    <property type="evidence" value="ECO:0007669"/>
    <property type="project" value="TreeGrafter"/>
</dbReference>
<comment type="similarity">
    <text evidence="2 8">Belongs to the DTD family.</text>
</comment>
<dbReference type="SUPFAM" id="SSF47762">
    <property type="entry name" value="PAH2 domain"/>
    <property type="match status" value="1"/>
</dbReference>
<dbReference type="InterPro" id="IPR036600">
    <property type="entry name" value="PAH_sf"/>
</dbReference>
<evidence type="ECO:0000256" key="5">
    <source>
        <dbReference type="ARBA" id="ARBA00047676"/>
    </source>
</evidence>
<dbReference type="EC" id="3.1.1.96" evidence="3 8"/>
<keyword evidence="4 7" id="KW-0539">Nucleus</keyword>
<keyword evidence="8" id="KW-0820">tRNA-binding</keyword>
<dbReference type="HAMAP" id="MF_00518">
    <property type="entry name" value="Deacylase_Dtd"/>
    <property type="match status" value="1"/>
</dbReference>
<comment type="catalytic activity">
    <reaction evidence="6">
        <text>a D-aminoacyl-tRNA + H2O = a tRNA + a D-alpha-amino acid + H(+)</text>
        <dbReference type="Rhea" id="RHEA:13953"/>
        <dbReference type="Rhea" id="RHEA-COMP:10123"/>
        <dbReference type="Rhea" id="RHEA-COMP:10124"/>
        <dbReference type="ChEBI" id="CHEBI:15377"/>
        <dbReference type="ChEBI" id="CHEBI:15378"/>
        <dbReference type="ChEBI" id="CHEBI:59871"/>
        <dbReference type="ChEBI" id="CHEBI:78442"/>
        <dbReference type="ChEBI" id="CHEBI:79333"/>
        <dbReference type="EC" id="3.1.1.96"/>
    </reaction>
</comment>
<dbReference type="GO" id="GO:0005634">
    <property type="term" value="C:nucleus"/>
    <property type="evidence" value="ECO:0007669"/>
    <property type="project" value="UniProtKB-SubCell"/>
</dbReference>
<protein>
    <recommendedName>
        <fullName evidence="3 8">D-aminoacyl-tRNA deacylase</fullName>
        <ecNumber evidence="3 8">3.1.1.96</ecNumber>
    </recommendedName>
</protein>
<sequence length="366" mass="41100">MVILIGQALFGPGKTHYGILLQCVKNSYDPLRLANGLGIKKHLSKLQSMRVVVQRVTKASVTVGDELISSIGRGLCVLVGICRDDTPKEREYLARKVQNLRVFDDENGKRWCKSVKDKNFEILCVSQFTLYSVMKGNKPDFHNAMPGEESKQYYEDFLAILRKGYNSEKVKDGKFAAYMQVHIQNDGPVTIQLEAVPDIHFQIPESRVGPRAASGSKTPVAVVRGQPQDRTIEKATSYIAIFTSAFNGETSKQEEFLKVLQEFTQGNIHHMPELILSAVDILQEDRQLLCGFSGFLPQGFSIFLENEDLEQIRIRCPAVEDMSIKELRDHVEELKSNEASASPVPLTKPTRAMEELILQLSRLLSS</sequence>
<comment type="catalytic activity">
    <reaction evidence="5">
        <text>glycyl-tRNA(Ala) + H2O = tRNA(Ala) + glycine + H(+)</text>
        <dbReference type="Rhea" id="RHEA:53744"/>
        <dbReference type="Rhea" id="RHEA-COMP:9657"/>
        <dbReference type="Rhea" id="RHEA-COMP:13640"/>
        <dbReference type="ChEBI" id="CHEBI:15377"/>
        <dbReference type="ChEBI" id="CHEBI:15378"/>
        <dbReference type="ChEBI" id="CHEBI:57305"/>
        <dbReference type="ChEBI" id="CHEBI:78442"/>
        <dbReference type="ChEBI" id="CHEBI:78522"/>
        <dbReference type="EC" id="3.1.1.96"/>
    </reaction>
</comment>
<dbReference type="AlphaFoldDB" id="A0A2G8LR42"/>
<dbReference type="GO" id="GO:0005737">
    <property type="term" value="C:cytoplasm"/>
    <property type="evidence" value="ECO:0007669"/>
    <property type="project" value="UniProtKB-SubCell"/>
</dbReference>
<dbReference type="PANTHER" id="PTHR10472">
    <property type="entry name" value="D-TYROSYL-TRNA TYR DEACYLASE"/>
    <property type="match status" value="1"/>
</dbReference>
<dbReference type="OrthoDB" id="275783at2759"/>
<evidence type="ECO:0000256" key="6">
    <source>
        <dbReference type="ARBA" id="ARBA00048018"/>
    </source>
</evidence>
<comment type="subcellular location">
    <subcellularLocation>
        <location evidence="8">Cytoplasm</location>
    </subcellularLocation>
    <subcellularLocation>
        <location evidence="1 7">Nucleus</location>
    </subcellularLocation>
</comment>
<keyword evidence="10" id="KW-1185">Reference proteome</keyword>
<dbReference type="GO" id="GO:0000049">
    <property type="term" value="F:tRNA binding"/>
    <property type="evidence" value="ECO:0007669"/>
    <property type="project" value="UniProtKB-KW"/>
</dbReference>
<evidence type="ECO:0000256" key="2">
    <source>
        <dbReference type="ARBA" id="ARBA00009673"/>
    </source>
</evidence>
<dbReference type="Pfam" id="PF02580">
    <property type="entry name" value="Tyr_Deacylase"/>
    <property type="match status" value="1"/>
</dbReference>
<accession>A0A2G8LR42</accession>
<evidence type="ECO:0000256" key="7">
    <source>
        <dbReference type="PROSITE-ProRule" id="PRU00810"/>
    </source>
</evidence>
<dbReference type="Gene3D" id="3.50.80.10">
    <property type="entry name" value="D-tyrosyl-tRNA(Tyr) deacylase"/>
    <property type="match status" value="1"/>
</dbReference>
<dbReference type="FunFam" id="3.50.80.10:FF:000001">
    <property type="entry name" value="D-aminoacyl-tRNA deacylase"/>
    <property type="match status" value="1"/>
</dbReference>
<reference evidence="9 10" key="1">
    <citation type="journal article" date="2017" name="PLoS Biol.">
        <title>The sea cucumber genome provides insights into morphological evolution and visceral regeneration.</title>
        <authorList>
            <person name="Zhang X."/>
            <person name="Sun L."/>
            <person name="Yuan J."/>
            <person name="Sun Y."/>
            <person name="Gao Y."/>
            <person name="Zhang L."/>
            <person name="Li S."/>
            <person name="Dai H."/>
            <person name="Hamel J.F."/>
            <person name="Liu C."/>
            <person name="Yu Y."/>
            <person name="Liu S."/>
            <person name="Lin W."/>
            <person name="Guo K."/>
            <person name="Jin S."/>
            <person name="Xu P."/>
            <person name="Storey K.B."/>
            <person name="Huan P."/>
            <person name="Zhang T."/>
            <person name="Zhou Y."/>
            <person name="Zhang J."/>
            <person name="Lin C."/>
            <person name="Li X."/>
            <person name="Xing L."/>
            <person name="Huo D."/>
            <person name="Sun M."/>
            <person name="Wang L."/>
            <person name="Mercier A."/>
            <person name="Li F."/>
            <person name="Yang H."/>
            <person name="Xiang J."/>
        </authorList>
    </citation>
    <scope>NUCLEOTIDE SEQUENCE [LARGE SCALE GENOMIC DNA]</scope>
    <source>
        <strain evidence="9">Shaxun</strain>
        <tissue evidence="9">Muscle</tissue>
    </source>
</reference>
<dbReference type="CDD" id="cd00563">
    <property type="entry name" value="Dtyr_deacylase"/>
    <property type="match status" value="1"/>
</dbReference>
<name>A0A2G8LR42_STIJA</name>
<dbReference type="Pfam" id="PF02671">
    <property type="entry name" value="PAH"/>
    <property type="match status" value="1"/>
</dbReference>
<keyword evidence="8" id="KW-0694">RNA-binding</keyword>
<gene>
    <name evidence="9" type="ORF">BSL78_00388</name>
</gene>